<protein>
    <submittedName>
        <fullName evidence="3">Uncharacterized protein</fullName>
    </submittedName>
</protein>
<feature type="compositionally biased region" description="Polar residues" evidence="2">
    <location>
        <begin position="48"/>
        <end position="57"/>
    </location>
</feature>
<keyword evidence="1" id="KW-0175">Coiled coil</keyword>
<accession>A0A8H8CNR2</accession>
<feature type="region of interest" description="Disordered" evidence="2">
    <location>
        <begin position="1"/>
        <end position="105"/>
    </location>
</feature>
<evidence type="ECO:0000256" key="1">
    <source>
        <dbReference type="SAM" id="Coils"/>
    </source>
</evidence>
<gene>
    <name evidence="3" type="ORF">JR316_002747</name>
</gene>
<dbReference type="AlphaFoldDB" id="A0A8H8CNR2"/>
<feature type="compositionally biased region" description="Low complexity" evidence="2">
    <location>
        <begin position="86"/>
        <end position="96"/>
    </location>
</feature>
<evidence type="ECO:0000256" key="2">
    <source>
        <dbReference type="SAM" id="MobiDB-lite"/>
    </source>
</evidence>
<dbReference type="EMBL" id="JAFIQS010000002">
    <property type="protein sequence ID" value="KAG5173237.1"/>
    <property type="molecule type" value="Genomic_DNA"/>
</dbReference>
<evidence type="ECO:0000313" key="3">
    <source>
        <dbReference type="EMBL" id="KAG5173237.1"/>
    </source>
</evidence>
<feature type="coiled-coil region" evidence="1">
    <location>
        <begin position="106"/>
        <end position="207"/>
    </location>
</feature>
<organism evidence="3">
    <name type="scientific">Psilocybe cubensis</name>
    <name type="common">Psychedelic mushroom</name>
    <name type="synonym">Stropharia cubensis</name>
    <dbReference type="NCBI Taxonomy" id="181762"/>
    <lineage>
        <taxon>Eukaryota</taxon>
        <taxon>Fungi</taxon>
        <taxon>Dikarya</taxon>
        <taxon>Basidiomycota</taxon>
        <taxon>Agaricomycotina</taxon>
        <taxon>Agaricomycetes</taxon>
        <taxon>Agaricomycetidae</taxon>
        <taxon>Agaricales</taxon>
        <taxon>Agaricineae</taxon>
        <taxon>Strophariaceae</taxon>
        <taxon>Psilocybe</taxon>
    </lineage>
</organism>
<dbReference type="OrthoDB" id="3147752at2759"/>
<comment type="caution">
    <text evidence="3">The sequence shown here is derived from an EMBL/GenBank/DDBJ whole genome shotgun (WGS) entry which is preliminary data.</text>
</comment>
<name>A0A8H8CNR2_PSICU</name>
<proteinExistence type="predicted"/>
<sequence length="533" mass="59382">MEYITVPFGSSDDEHSIKAVETATTSKHHSKHDKTSKSSIARRGDTQGVDNSSSVTLTGKRAIDESGRSSKHKLSRKAVAEERVTSRPSSVLSSPSYIKDHVKKRKTAAQESAKELARDIEALREQLLFSQKELIDANLKITSSEKRIMTLEKEKQSNLDQCKAAEDTLTVQLKDAQRRVAELEAKNRKQEGELRIFHEKLNTAEEKSHNLGKLLEERTAEFKGTQTFMTSADTYSGAEIMSMVETMNAEIFQIAAFTAELVETSTSIATPEERSDNIHRYRAPLESAERRLGRELSSHISTKFVEVRAEPLPLQLAIQALLSFECVMEIRTFRYDPFGESLDQLYRKIKASEAPAVAGRWRAITNSKMRVARDYSRVEPALNMIIGLLCVCGLSIRSIEKNPQFSTLKKMLHTLLEKLQIQLKTAVMEGITTTDMEVFINASGCHLSAAMEDVYAEPQGDPHKQNKTVADVGEKKVLCTVGLGLRKSTMKLSRNGQPKDHIDVLVKPKVVLSSVLDAIGTVEEDHPQAQGGK</sequence>
<reference evidence="3" key="1">
    <citation type="submission" date="2021-02" db="EMBL/GenBank/DDBJ databases">
        <title>Psilocybe cubensis genome.</title>
        <authorList>
            <person name="Mckernan K.J."/>
            <person name="Crawford S."/>
            <person name="Trippe A."/>
            <person name="Kane L.T."/>
            <person name="Mclaughlin S."/>
        </authorList>
    </citation>
    <scope>NUCLEOTIDE SEQUENCE [LARGE SCALE GENOMIC DNA]</scope>
    <source>
        <strain evidence="3">MGC-MH-2018</strain>
    </source>
</reference>